<feature type="region of interest" description="Disordered" evidence="1">
    <location>
        <begin position="145"/>
        <end position="184"/>
    </location>
</feature>
<feature type="region of interest" description="Disordered" evidence="1">
    <location>
        <begin position="1"/>
        <end position="56"/>
    </location>
</feature>
<evidence type="ECO:0000313" key="2">
    <source>
        <dbReference type="EMBL" id="MPN29965.1"/>
    </source>
</evidence>
<feature type="compositionally biased region" description="Basic and acidic residues" evidence="1">
    <location>
        <begin position="33"/>
        <end position="56"/>
    </location>
</feature>
<evidence type="ECO:0000256" key="1">
    <source>
        <dbReference type="SAM" id="MobiDB-lite"/>
    </source>
</evidence>
<dbReference type="EMBL" id="VSSQ01080901">
    <property type="protein sequence ID" value="MPN29965.1"/>
    <property type="molecule type" value="Genomic_DNA"/>
</dbReference>
<organism evidence="2">
    <name type="scientific">bioreactor metagenome</name>
    <dbReference type="NCBI Taxonomy" id="1076179"/>
    <lineage>
        <taxon>unclassified sequences</taxon>
        <taxon>metagenomes</taxon>
        <taxon>ecological metagenomes</taxon>
    </lineage>
</organism>
<name>A0A645GT75_9ZZZZ</name>
<feature type="compositionally biased region" description="Basic residues" evidence="1">
    <location>
        <begin position="172"/>
        <end position="184"/>
    </location>
</feature>
<protein>
    <submittedName>
        <fullName evidence="2">Uncharacterized protein</fullName>
    </submittedName>
</protein>
<dbReference type="AlphaFoldDB" id="A0A645GT75"/>
<sequence>MGTHREIVGDGLSDAQAGRPVPGRATRDLTGTVHRDMNGRGDQAVRVRGDQPQRVDDPLGLQGVGLGDQHDGIDQHRSPQDGAHIAEGARAELAEGVMAVAVPDVVRGLSASRPPHHGDHIGQGRGQIVHGRTLGLVAVPQAGDDDGLPRCGGQCHDPDSFRMPALTDRREARRRWPRRPLRRD</sequence>
<gene>
    <name evidence="2" type="ORF">SDC9_177422</name>
</gene>
<accession>A0A645GT75</accession>
<reference evidence="2" key="1">
    <citation type="submission" date="2019-08" db="EMBL/GenBank/DDBJ databases">
        <authorList>
            <person name="Kucharzyk K."/>
            <person name="Murdoch R.W."/>
            <person name="Higgins S."/>
            <person name="Loffler F."/>
        </authorList>
    </citation>
    <scope>NUCLEOTIDE SEQUENCE</scope>
</reference>
<proteinExistence type="predicted"/>
<comment type="caution">
    <text evidence="2">The sequence shown here is derived from an EMBL/GenBank/DDBJ whole genome shotgun (WGS) entry which is preliminary data.</text>
</comment>